<organism evidence="1 2">
    <name type="scientific">Paramaledivibacter caminithermalis (strain DSM 15212 / CIP 107654 / DViRD3)</name>
    <name type="common">Clostridium caminithermale</name>
    <dbReference type="NCBI Taxonomy" id="1121301"/>
    <lineage>
        <taxon>Bacteria</taxon>
        <taxon>Bacillati</taxon>
        <taxon>Bacillota</taxon>
        <taxon>Clostridia</taxon>
        <taxon>Peptostreptococcales</taxon>
        <taxon>Caminicellaceae</taxon>
        <taxon>Paramaledivibacter</taxon>
    </lineage>
</organism>
<dbReference type="EMBL" id="FRAG01000008">
    <property type="protein sequence ID" value="SHJ76798.1"/>
    <property type="molecule type" value="Genomic_DNA"/>
</dbReference>
<dbReference type="Proteomes" id="UP000184465">
    <property type="component" value="Unassembled WGS sequence"/>
</dbReference>
<evidence type="ECO:0000313" key="1">
    <source>
        <dbReference type="EMBL" id="SHJ76798.1"/>
    </source>
</evidence>
<dbReference type="AlphaFoldDB" id="A0A1M6M037"/>
<reference evidence="1 2" key="1">
    <citation type="submission" date="2016-11" db="EMBL/GenBank/DDBJ databases">
        <authorList>
            <person name="Jaros S."/>
            <person name="Januszkiewicz K."/>
            <person name="Wedrychowicz H."/>
        </authorList>
    </citation>
    <scope>NUCLEOTIDE SEQUENCE [LARGE SCALE GENOMIC DNA]</scope>
    <source>
        <strain evidence="1 2">DSM 15212</strain>
    </source>
</reference>
<protein>
    <submittedName>
        <fullName evidence="1">Uncharacterized protein</fullName>
    </submittedName>
</protein>
<dbReference type="RefSeq" id="WP_278247803.1">
    <property type="nucleotide sequence ID" value="NZ_FRAG01000008.1"/>
</dbReference>
<sequence length="43" mass="4779">MIINIGAIVLKEKVTLIKLISEIIIITGVYLNSKIKIRNTKIG</sequence>
<proteinExistence type="predicted"/>
<keyword evidence="2" id="KW-1185">Reference proteome</keyword>
<accession>A0A1M6M037</accession>
<dbReference type="STRING" id="1121301.SAMN02745912_01005"/>
<evidence type="ECO:0000313" key="2">
    <source>
        <dbReference type="Proteomes" id="UP000184465"/>
    </source>
</evidence>
<name>A0A1M6M037_PARC5</name>
<gene>
    <name evidence="1" type="ORF">SAMN02745912_01005</name>
</gene>